<sequence>MIYLNRWNPRPFTAGRMSNKQLEQSCVQAHLPVDYCWSLNEVNPKRINFPEG</sequence>
<dbReference type="AlphaFoldDB" id="A0A7Z9BJS7"/>
<organism evidence="1 2">
    <name type="scientific">Planktothrix serta PCC 8927</name>
    <dbReference type="NCBI Taxonomy" id="671068"/>
    <lineage>
        <taxon>Bacteria</taxon>
        <taxon>Bacillati</taxon>
        <taxon>Cyanobacteriota</taxon>
        <taxon>Cyanophyceae</taxon>
        <taxon>Oscillatoriophycideae</taxon>
        <taxon>Oscillatoriales</taxon>
        <taxon>Microcoleaceae</taxon>
        <taxon>Planktothrix</taxon>
    </lineage>
</organism>
<dbReference type="EMBL" id="CZCU02000098">
    <property type="protein sequence ID" value="VXD13428.1"/>
    <property type="molecule type" value="Genomic_DNA"/>
</dbReference>
<gene>
    <name evidence="1" type="ORF">PL8927_260008</name>
</gene>
<comment type="caution">
    <text evidence="1">The sequence shown here is derived from an EMBL/GenBank/DDBJ whole genome shotgun (WGS) entry which is preliminary data.</text>
</comment>
<proteinExistence type="predicted"/>
<accession>A0A7Z9BJS7</accession>
<evidence type="ECO:0000313" key="2">
    <source>
        <dbReference type="Proteomes" id="UP000184550"/>
    </source>
</evidence>
<dbReference type="Proteomes" id="UP000184550">
    <property type="component" value="Unassembled WGS sequence"/>
</dbReference>
<protein>
    <submittedName>
        <fullName evidence="1">Uncharacterized protein</fullName>
    </submittedName>
</protein>
<evidence type="ECO:0000313" key="1">
    <source>
        <dbReference type="EMBL" id="VXD13428.1"/>
    </source>
</evidence>
<keyword evidence="2" id="KW-1185">Reference proteome</keyword>
<name>A0A7Z9BJS7_9CYAN</name>
<reference evidence="1" key="1">
    <citation type="submission" date="2019-10" db="EMBL/GenBank/DDBJ databases">
        <authorList>
            <consortium name="Genoscope - CEA"/>
            <person name="William W."/>
        </authorList>
    </citation>
    <scope>NUCLEOTIDE SEQUENCE [LARGE SCALE GENOMIC DNA]</scope>
    <source>
        <strain evidence="1">BBR_PRJEB10992</strain>
    </source>
</reference>